<evidence type="ECO:0000313" key="3">
    <source>
        <dbReference type="Proteomes" id="UP000176846"/>
    </source>
</evidence>
<evidence type="ECO:0000313" key="2">
    <source>
        <dbReference type="EMBL" id="OGL83111.1"/>
    </source>
</evidence>
<dbReference type="Proteomes" id="UP000176846">
    <property type="component" value="Unassembled WGS sequence"/>
</dbReference>
<evidence type="ECO:0000256" key="1">
    <source>
        <dbReference type="SAM" id="MobiDB-lite"/>
    </source>
</evidence>
<feature type="compositionally biased region" description="Polar residues" evidence="1">
    <location>
        <begin position="107"/>
        <end position="118"/>
    </location>
</feature>
<sequence>MSLFRQPVETGEIDYQMYADAEAYIRGLRKGSLEDIAGHLMVNEEKAQLVVAELKRKGVIVLRGDGQWRVRRQATITRLPTVRASPKPELPSAMGVALRADMAKAETSVTGGMPTQTTKGGGEMSGDVRMDDLIKRADGGNQSPINSTKRKSKPSRPRDDKKPVECPRCKNLRVLDNRGLCPSCGIAYYTKGGTKKGWTLEEFIRQCPPRSQKKVKPLASAGGNSKGRQVSARPATASVKPLRALGNISNLQTLLALFGRRSNLAETLAWAIAKLKESDDGGRQRVRQLETEKKVLLRKNRKLTQRLARIAKTAHP</sequence>
<accession>A0A1F7UXU0</accession>
<feature type="region of interest" description="Disordered" evidence="1">
    <location>
        <begin position="211"/>
        <end position="235"/>
    </location>
</feature>
<organism evidence="2 3">
    <name type="scientific">Candidatus Uhrbacteria bacterium RIFCSPLOWO2_01_FULL_47_25</name>
    <dbReference type="NCBI Taxonomy" id="1802402"/>
    <lineage>
        <taxon>Bacteria</taxon>
        <taxon>Candidatus Uhriibacteriota</taxon>
    </lineage>
</organism>
<protein>
    <submittedName>
        <fullName evidence="2">Uncharacterized protein</fullName>
    </submittedName>
</protein>
<feature type="compositionally biased region" description="Basic and acidic residues" evidence="1">
    <location>
        <begin position="126"/>
        <end position="138"/>
    </location>
</feature>
<dbReference type="AlphaFoldDB" id="A0A1F7UXU0"/>
<name>A0A1F7UXU0_9BACT</name>
<dbReference type="EMBL" id="MGEK01000003">
    <property type="protein sequence ID" value="OGL83111.1"/>
    <property type="molecule type" value="Genomic_DNA"/>
</dbReference>
<reference evidence="2 3" key="1">
    <citation type="journal article" date="2016" name="Nat. Commun.">
        <title>Thousands of microbial genomes shed light on interconnected biogeochemical processes in an aquifer system.</title>
        <authorList>
            <person name="Anantharaman K."/>
            <person name="Brown C.T."/>
            <person name="Hug L.A."/>
            <person name="Sharon I."/>
            <person name="Castelle C.J."/>
            <person name="Probst A.J."/>
            <person name="Thomas B.C."/>
            <person name="Singh A."/>
            <person name="Wilkins M.J."/>
            <person name="Karaoz U."/>
            <person name="Brodie E.L."/>
            <person name="Williams K.H."/>
            <person name="Hubbard S.S."/>
            <person name="Banfield J.F."/>
        </authorList>
    </citation>
    <scope>NUCLEOTIDE SEQUENCE [LARGE SCALE GENOMIC DNA]</scope>
</reference>
<comment type="caution">
    <text evidence="2">The sequence shown here is derived from an EMBL/GenBank/DDBJ whole genome shotgun (WGS) entry which is preliminary data.</text>
</comment>
<gene>
    <name evidence="2" type="ORF">A2936_05355</name>
</gene>
<feature type="compositionally biased region" description="Basic and acidic residues" evidence="1">
    <location>
        <begin position="156"/>
        <end position="165"/>
    </location>
</feature>
<proteinExistence type="predicted"/>
<feature type="region of interest" description="Disordered" evidence="1">
    <location>
        <begin position="105"/>
        <end position="165"/>
    </location>
</feature>